<organism evidence="1 2">
    <name type="scientific">Senna tora</name>
    <dbReference type="NCBI Taxonomy" id="362788"/>
    <lineage>
        <taxon>Eukaryota</taxon>
        <taxon>Viridiplantae</taxon>
        <taxon>Streptophyta</taxon>
        <taxon>Embryophyta</taxon>
        <taxon>Tracheophyta</taxon>
        <taxon>Spermatophyta</taxon>
        <taxon>Magnoliopsida</taxon>
        <taxon>eudicotyledons</taxon>
        <taxon>Gunneridae</taxon>
        <taxon>Pentapetalae</taxon>
        <taxon>rosids</taxon>
        <taxon>fabids</taxon>
        <taxon>Fabales</taxon>
        <taxon>Fabaceae</taxon>
        <taxon>Caesalpinioideae</taxon>
        <taxon>Cassia clade</taxon>
        <taxon>Senna</taxon>
    </lineage>
</organism>
<dbReference type="Proteomes" id="UP000634136">
    <property type="component" value="Unassembled WGS sequence"/>
</dbReference>
<name>A0A834X2P7_9FABA</name>
<sequence length="44" mass="4727">MKNHAADLGLMTAQLAAAGGFVARFDVYLTHLRSSFTSFLVIAL</sequence>
<protein>
    <submittedName>
        <fullName evidence="1">Uncharacterized protein</fullName>
    </submittedName>
</protein>
<proteinExistence type="predicted"/>
<evidence type="ECO:0000313" key="1">
    <source>
        <dbReference type="EMBL" id="KAF7836575.1"/>
    </source>
</evidence>
<dbReference type="EMBL" id="JAAIUW010000004">
    <property type="protein sequence ID" value="KAF7836575.1"/>
    <property type="molecule type" value="Genomic_DNA"/>
</dbReference>
<keyword evidence="2" id="KW-1185">Reference proteome</keyword>
<comment type="caution">
    <text evidence="1">The sequence shown here is derived from an EMBL/GenBank/DDBJ whole genome shotgun (WGS) entry which is preliminary data.</text>
</comment>
<reference evidence="1" key="1">
    <citation type="submission" date="2020-09" db="EMBL/GenBank/DDBJ databases">
        <title>Genome-Enabled Discovery of Anthraquinone Biosynthesis in Senna tora.</title>
        <authorList>
            <person name="Kang S.-H."/>
            <person name="Pandey R.P."/>
            <person name="Lee C.-M."/>
            <person name="Sim J.-S."/>
            <person name="Jeong J.-T."/>
            <person name="Choi B.-S."/>
            <person name="Jung M."/>
            <person name="Ginzburg D."/>
            <person name="Zhao K."/>
            <person name="Won S.Y."/>
            <person name="Oh T.-J."/>
            <person name="Yu Y."/>
            <person name="Kim N.-H."/>
            <person name="Lee O.R."/>
            <person name="Lee T.-H."/>
            <person name="Bashyal P."/>
            <person name="Kim T.-S."/>
            <person name="Lee W.-H."/>
            <person name="Kawkins C."/>
            <person name="Kim C.-K."/>
            <person name="Kim J.S."/>
            <person name="Ahn B.O."/>
            <person name="Rhee S.Y."/>
            <person name="Sohng J.K."/>
        </authorList>
    </citation>
    <scope>NUCLEOTIDE SEQUENCE</scope>
    <source>
        <tissue evidence="1">Leaf</tissue>
    </source>
</reference>
<dbReference type="AlphaFoldDB" id="A0A834X2P7"/>
<evidence type="ECO:0000313" key="2">
    <source>
        <dbReference type="Proteomes" id="UP000634136"/>
    </source>
</evidence>
<gene>
    <name evidence="1" type="ORF">G2W53_011434</name>
</gene>
<accession>A0A834X2P7</accession>